<dbReference type="GO" id="GO:0004180">
    <property type="term" value="F:carboxypeptidase activity"/>
    <property type="evidence" value="ECO:0007669"/>
    <property type="project" value="UniProtKB-KW"/>
</dbReference>
<keyword evidence="16" id="KW-0865">Zymogen</keyword>
<feature type="domain" description="PA" evidence="21">
    <location>
        <begin position="91"/>
        <end position="185"/>
    </location>
</feature>
<keyword evidence="24" id="KW-1185">Reference proteome</keyword>
<evidence type="ECO:0000256" key="6">
    <source>
        <dbReference type="ARBA" id="ARBA00022525"/>
    </source>
</evidence>
<evidence type="ECO:0000256" key="20">
    <source>
        <dbReference type="ARBA" id="ARBA00033328"/>
    </source>
</evidence>
<keyword evidence="7" id="KW-0121">Carboxypeptidase</keyword>
<keyword evidence="10" id="KW-0732">Signal</keyword>
<dbReference type="EMBL" id="NXNI01000001">
    <property type="protein sequence ID" value="PCR89695.1"/>
    <property type="molecule type" value="Genomic_DNA"/>
</dbReference>
<evidence type="ECO:0000256" key="4">
    <source>
        <dbReference type="ARBA" id="ARBA00004613"/>
    </source>
</evidence>
<evidence type="ECO:0000256" key="9">
    <source>
        <dbReference type="ARBA" id="ARBA00022723"/>
    </source>
</evidence>
<organism evidence="23 24">
    <name type="scientific">Natrinema ejinorense</name>
    <dbReference type="NCBI Taxonomy" id="373386"/>
    <lineage>
        <taxon>Archaea</taxon>
        <taxon>Methanobacteriati</taxon>
        <taxon>Methanobacteriota</taxon>
        <taxon>Stenosarchaea group</taxon>
        <taxon>Halobacteria</taxon>
        <taxon>Halobacteriales</taxon>
        <taxon>Natrialbaceae</taxon>
        <taxon>Natrinema</taxon>
    </lineage>
</organism>
<dbReference type="Proteomes" id="UP000219689">
    <property type="component" value="Unassembled WGS sequence"/>
</dbReference>
<evidence type="ECO:0000256" key="16">
    <source>
        <dbReference type="ARBA" id="ARBA00023145"/>
    </source>
</evidence>
<evidence type="ECO:0000256" key="13">
    <source>
        <dbReference type="ARBA" id="ARBA00022833"/>
    </source>
</evidence>
<evidence type="ECO:0000256" key="18">
    <source>
        <dbReference type="ARBA" id="ARBA00023228"/>
    </source>
</evidence>
<evidence type="ECO:0000256" key="10">
    <source>
        <dbReference type="ARBA" id="ARBA00022729"/>
    </source>
</evidence>
<evidence type="ECO:0000313" key="23">
    <source>
        <dbReference type="EMBL" id="PCR89695.1"/>
    </source>
</evidence>
<dbReference type="CDD" id="cd04819">
    <property type="entry name" value="PA_2"/>
    <property type="match status" value="1"/>
</dbReference>
<evidence type="ECO:0000256" key="14">
    <source>
        <dbReference type="ARBA" id="ARBA00023034"/>
    </source>
</evidence>
<comment type="caution">
    <text evidence="23">The sequence shown here is derived from an EMBL/GenBank/DDBJ whole genome shotgun (WGS) entry which is preliminary data.</text>
</comment>
<feature type="domain" description="Peptidase M28" evidence="22">
    <location>
        <begin position="209"/>
        <end position="391"/>
    </location>
</feature>
<sequence>MTDWIGTVFESDRGWTHLEGLVDIGNRMAGSEGEREAAELTRDALADAGARNARLEPFEIQGWTRGESAILAGDTSQDCIALPRSPDDRVVAPLVDLGYGLPEDFDDTDVEDAIVMVRSDVPDYYDRYLHRREKYHYAIENGAAGFVYRNHVEGCLPPTGSVGWKEEPIGPIPAVGVSSEVGARLARRFDGESITVSVDAAIHPAESQNVHAELGPDTDERVLVTSHVDAHDIAEGAMDNGAGTAMLIEIANALATREDDLETRVEFVAFGAEEVGLIGSTRYAEDADHDAITAVVNNDGVVRDRTLSIITHGFDELRDVANEIADRYDHPIGTVPKVGPHSDHWSFVQWGVPGCHVKSIADGPGRGWGHTFADTIEKLEPRTLREQAILLTEYVVALARTELTVDHRDPEAIAADLESQDLAEGMRVTGDWPYDE</sequence>
<dbReference type="GO" id="GO:0006508">
    <property type="term" value="P:proteolysis"/>
    <property type="evidence" value="ECO:0007669"/>
    <property type="project" value="UniProtKB-KW"/>
</dbReference>
<evidence type="ECO:0000256" key="2">
    <source>
        <dbReference type="ARBA" id="ARBA00004371"/>
    </source>
</evidence>
<evidence type="ECO:0000259" key="22">
    <source>
        <dbReference type="Pfam" id="PF04389"/>
    </source>
</evidence>
<evidence type="ECO:0000256" key="7">
    <source>
        <dbReference type="ARBA" id="ARBA00022645"/>
    </source>
</evidence>
<comment type="subcellular location">
    <subcellularLocation>
        <location evidence="1">Endoplasmic reticulum</location>
    </subcellularLocation>
    <subcellularLocation>
        <location evidence="3">Golgi apparatus</location>
    </subcellularLocation>
    <subcellularLocation>
        <location evidence="2">Lysosome</location>
    </subcellularLocation>
    <subcellularLocation>
        <location evidence="4">Secreted</location>
    </subcellularLocation>
</comment>
<reference evidence="23 24" key="1">
    <citation type="submission" date="2017-09" db="EMBL/GenBank/DDBJ databases">
        <title>Genome sequences of Natrinema ejinorence JCM 13890T.</title>
        <authorList>
            <person name="Roh S.W."/>
            <person name="Kim Y.B."/>
            <person name="Kim J.Y."/>
        </authorList>
    </citation>
    <scope>NUCLEOTIDE SEQUENCE [LARGE SCALE GENOMIC DNA]</scope>
    <source>
        <strain evidence="23 24">JCM 13890</strain>
    </source>
</reference>
<dbReference type="SUPFAM" id="SSF53187">
    <property type="entry name" value="Zn-dependent exopeptidases"/>
    <property type="match status" value="1"/>
</dbReference>
<evidence type="ECO:0000256" key="5">
    <source>
        <dbReference type="ARBA" id="ARBA00014116"/>
    </source>
</evidence>
<dbReference type="Pfam" id="PF04389">
    <property type="entry name" value="Peptidase_M28"/>
    <property type="match status" value="1"/>
</dbReference>
<dbReference type="GO" id="GO:0070573">
    <property type="term" value="F:metallodipeptidase activity"/>
    <property type="evidence" value="ECO:0007669"/>
    <property type="project" value="InterPro"/>
</dbReference>
<evidence type="ECO:0000259" key="21">
    <source>
        <dbReference type="Pfam" id="PF02225"/>
    </source>
</evidence>
<dbReference type="Gene3D" id="3.50.30.30">
    <property type="match status" value="1"/>
</dbReference>
<keyword evidence="9" id="KW-0479">Metal-binding</keyword>
<evidence type="ECO:0000313" key="24">
    <source>
        <dbReference type="Proteomes" id="UP000219689"/>
    </source>
</evidence>
<keyword evidence="8" id="KW-0645">Protease</keyword>
<keyword evidence="18" id="KW-0458">Lysosome</keyword>
<dbReference type="GO" id="GO:0005764">
    <property type="term" value="C:lysosome"/>
    <property type="evidence" value="ECO:0007669"/>
    <property type="project" value="UniProtKB-SubCell"/>
</dbReference>
<dbReference type="InterPro" id="IPR046450">
    <property type="entry name" value="PA_dom_sf"/>
</dbReference>
<evidence type="ECO:0000256" key="1">
    <source>
        <dbReference type="ARBA" id="ARBA00004240"/>
    </source>
</evidence>
<dbReference type="InterPro" id="IPR039866">
    <property type="entry name" value="CPQ"/>
</dbReference>
<keyword evidence="15" id="KW-0482">Metalloprotease</keyword>
<dbReference type="InterPro" id="IPR007484">
    <property type="entry name" value="Peptidase_M28"/>
</dbReference>
<evidence type="ECO:0000256" key="12">
    <source>
        <dbReference type="ARBA" id="ARBA00022824"/>
    </source>
</evidence>
<dbReference type="PANTHER" id="PTHR12053">
    <property type="entry name" value="PROTEASE FAMILY M28 PLASMA GLUTAMATE CARBOXYPEPTIDASE-RELATED"/>
    <property type="match status" value="1"/>
</dbReference>
<gene>
    <name evidence="23" type="ORF">CP557_03585</name>
</gene>
<keyword evidence="17" id="KW-0325">Glycoprotein</keyword>
<dbReference type="GO" id="GO:0046872">
    <property type="term" value="F:metal ion binding"/>
    <property type="evidence" value="ECO:0007669"/>
    <property type="project" value="UniProtKB-KW"/>
</dbReference>
<keyword evidence="11" id="KW-0378">Hydrolase</keyword>
<dbReference type="Gene3D" id="3.40.630.10">
    <property type="entry name" value="Zn peptidases"/>
    <property type="match status" value="1"/>
</dbReference>
<evidence type="ECO:0000256" key="15">
    <source>
        <dbReference type="ARBA" id="ARBA00023049"/>
    </source>
</evidence>
<proteinExistence type="predicted"/>
<protein>
    <recommendedName>
        <fullName evidence="5">Carboxypeptidase Q</fullName>
    </recommendedName>
    <alternativeName>
        <fullName evidence="20">Plasma glutamate carboxypeptidase</fullName>
    </alternativeName>
</protein>
<dbReference type="OrthoDB" id="18376at2157"/>
<name>A0A2A5QSB5_9EURY</name>
<dbReference type="RefSeq" id="WP_097378641.1">
    <property type="nucleotide sequence ID" value="NZ_NXNI01000001.1"/>
</dbReference>
<dbReference type="InterPro" id="IPR003137">
    <property type="entry name" value="PA_domain"/>
</dbReference>
<comment type="subunit">
    <text evidence="19">Homodimer. The monomeric form is inactive while the homodimer is active.</text>
</comment>
<dbReference type="AlphaFoldDB" id="A0A2A5QSB5"/>
<evidence type="ECO:0000256" key="11">
    <source>
        <dbReference type="ARBA" id="ARBA00022801"/>
    </source>
</evidence>
<dbReference type="PANTHER" id="PTHR12053:SF3">
    <property type="entry name" value="CARBOXYPEPTIDASE Q"/>
    <property type="match status" value="1"/>
</dbReference>
<keyword evidence="12" id="KW-0256">Endoplasmic reticulum</keyword>
<dbReference type="GO" id="GO:0005576">
    <property type="term" value="C:extracellular region"/>
    <property type="evidence" value="ECO:0007669"/>
    <property type="project" value="UniProtKB-SubCell"/>
</dbReference>
<keyword evidence="6" id="KW-0964">Secreted</keyword>
<accession>A0A2A5QSB5</accession>
<evidence type="ECO:0000256" key="8">
    <source>
        <dbReference type="ARBA" id="ARBA00022670"/>
    </source>
</evidence>
<keyword evidence="13" id="KW-0862">Zinc</keyword>
<dbReference type="SUPFAM" id="SSF52025">
    <property type="entry name" value="PA domain"/>
    <property type="match status" value="1"/>
</dbReference>
<evidence type="ECO:0000256" key="19">
    <source>
        <dbReference type="ARBA" id="ARBA00025833"/>
    </source>
</evidence>
<evidence type="ECO:0000256" key="17">
    <source>
        <dbReference type="ARBA" id="ARBA00023180"/>
    </source>
</evidence>
<keyword evidence="14" id="KW-0333">Golgi apparatus</keyword>
<dbReference type="Pfam" id="PF02225">
    <property type="entry name" value="PA"/>
    <property type="match status" value="1"/>
</dbReference>
<evidence type="ECO:0000256" key="3">
    <source>
        <dbReference type="ARBA" id="ARBA00004555"/>
    </source>
</evidence>